<gene>
    <name evidence="1" type="ORF">BE15_08060</name>
</gene>
<dbReference type="AlphaFoldDB" id="A0A150QVN8"/>
<dbReference type="Proteomes" id="UP000075260">
    <property type="component" value="Unassembled WGS sequence"/>
</dbReference>
<reference evidence="1 2" key="1">
    <citation type="submission" date="2014-02" db="EMBL/GenBank/DDBJ databases">
        <title>The small core and large imbalanced accessory genome model reveals a collaborative survival strategy of Sorangium cellulosum strains in nature.</title>
        <authorList>
            <person name="Han K."/>
            <person name="Peng R."/>
            <person name="Blom J."/>
            <person name="Li Y.-Z."/>
        </authorList>
    </citation>
    <scope>NUCLEOTIDE SEQUENCE [LARGE SCALE GENOMIC DNA]</scope>
    <source>
        <strain evidence="1 2">So0008-312</strain>
    </source>
</reference>
<evidence type="ECO:0008006" key="3">
    <source>
        <dbReference type="Google" id="ProtNLM"/>
    </source>
</evidence>
<organism evidence="1 2">
    <name type="scientific">Sorangium cellulosum</name>
    <name type="common">Polyangium cellulosum</name>
    <dbReference type="NCBI Taxonomy" id="56"/>
    <lineage>
        <taxon>Bacteria</taxon>
        <taxon>Pseudomonadati</taxon>
        <taxon>Myxococcota</taxon>
        <taxon>Polyangia</taxon>
        <taxon>Polyangiales</taxon>
        <taxon>Polyangiaceae</taxon>
        <taxon>Sorangium</taxon>
    </lineage>
</organism>
<dbReference type="InterPro" id="IPR013783">
    <property type="entry name" value="Ig-like_fold"/>
</dbReference>
<evidence type="ECO:0000313" key="2">
    <source>
        <dbReference type="Proteomes" id="UP000075260"/>
    </source>
</evidence>
<accession>A0A150QVN8</accession>
<sequence>MALSTPGPTYDVSAINIKVVNAYDSCYYGEAVAEATVPLEEEALPADLVPSGGENHPFADALFVLPPGDYWVCAAPQTDVGAPSSHCYTAEGYVSVFGGSTVETTLVSHCTGEPNGGLDVIAALNSPPQITDLDIAESKFITTCEEATITVSAGDPDGDEVSYYWYQVSGPAYAALSPSGATATFSTTVAGNYELGVIAYDTWGYGTSLTFPIHVSLEEDCDGGGGGGGGGGEVCQTGEDVGTGSPWVVCAADEDTAWVSANSEGYFHLDLICQELGYAAAGAIGGTCGNVCGYCEDATSCGRPGQRFFDGGGECGTDELGRLICYTVQWECVN</sequence>
<comment type="caution">
    <text evidence="1">The sequence shown here is derived from an EMBL/GenBank/DDBJ whole genome shotgun (WGS) entry which is preliminary data.</text>
</comment>
<protein>
    <recommendedName>
        <fullName evidence="3">Ig-like domain-containing protein</fullName>
    </recommendedName>
</protein>
<name>A0A150QVN8_SORCE</name>
<dbReference type="InterPro" id="IPR035986">
    <property type="entry name" value="PKD_dom_sf"/>
</dbReference>
<proteinExistence type="predicted"/>
<dbReference type="Gene3D" id="2.60.40.10">
    <property type="entry name" value="Immunoglobulins"/>
    <property type="match status" value="1"/>
</dbReference>
<evidence type="ECO:0000313" key="1">
    <source>
        <dbReference type="EMBL" id="KYF72079.1"/>
    </source>
</evidence>
<dbReference type="SUPFAM" id="SSF49299">
    <property type="entry name" value="PKD domain"/>
    <property type="match status" value="1"/>
</dbReference>
<dbReference type="EMBL" id="JEMA01000291">
    <property type="protein sequence ID" value="KYF72079.1"/>
    <property type="molecule type" value="Genomic_DNA"/>
</dbReference>